<name>A0A0J9XAH5_GEOCN</name>
<evidence type="ECO:0000313" key="3">
    <source>
        <dbReference type="EMBL" id="CDO54267.1"/>
    </source>
</evidence>
<dbReference type="SUPFAM" id="SSF46458">
    <property type="entry name" value="Globin-like"/>
    <property type="match status" value="1"/>
</dbReference>
<evidence type="ECO:0000259" key="2">
    <source>
        <dbReference type="PROSITE" id="PS01033"/>
    </source>
</evidence>
<comment type="caution">
    <text evidence="3">The sequence shown here is derived from an EMBL/GenBank/DDBJ whole genome shotgun (WGS) entry which is preliminary data.</text>
</comment>
<dbReference type="PROSITE" id="PS01033">
    <property type="entry name" value="GLOBIN"/>
    <property type="match status" value="1"/>
</dbReference>
<dbReference type="GO" id="GO:0071500">
    <property type="term" value="P:cellular response to nitrosative stress"/>
    <property type="evidence" value="ECO:0007669"/>
    <property type="project" value="TreeGrafter"/>
</dbReference>
<feature type="compositionally biased region" description="Polar residues" evidence="1">
    <location>
        <begin position="270"/>
        <end position="288"/>
    </location>
</feature>
<dbReference type="InterPro" id="IPR012292">
    <property type="entry name" value="Globin/Proto"/>
</dbReference>
<dbReference type="Proteomes" id="UP000242525">
    <property type="component" value="Unassembled WGS sequence"/>
</dbReference>
<evidence type="ECO:0000313" key="4">
    <source>
        <dbReference type="Proteomes" id="UP000242525"/>
    </source>
</evidence>
<feature type="domain" description="Globin" evidence="2">
    <location>
        <begin position="33"/>
        <end position="181"/>
    </location>
</feature>
<dbReference type="GO" id="GO:0071949">
    <property type="term" value="F:FAD binding"/>
    <property type="evidence" value="ECO:0007669"/>
    <property type="project" value="TreeGrafter"/>
</dbReference>
<feature type="region of interest" description="Disordered" evidence="1">
    <location>
        <begin position="270"/>
        <end position="307"/>
    </location>
</feature>
<dbReference type="EMBL" id="CCBN010000007">
    <property type="protein sequence ID" value="CDO54267.1"/>
    <property type="molecule type" value="Genomic_DNA"/>
</dbReference>
<dbReference type="PANTHER" id="PTHR43396:SF6">
    <property type="entry name" value="ABL201WP"/>
    <property type="match status" value="1"/>
</dbReference>
<dbReference type="GO" id="GO:0046210">
    <property type="term" value="P:nitric oxide catabolic process"/>
    <property type="evidence" value="ECO:0007669"/>
    <property type="project" value="TreeGrafter"/>
</dbReference>
<dbReference type="InterPro" id="IPR000971">
    <property type="entry name" value="Globin"/>
</dbReference>
<dbReference type="Gene3D" id="1.10.490.10">
    <property type="entry name" value="Globins"/>
    <property type="match status" value="1"/>
</dbReference>
<dbReference type="STRING" id="1173061.A0A0J9XAH5"/>
<gene>
    <name evidence="3" type="ORF">BN980_GECA07s01957g</name>
</gene>
<dbReference type="GO" id="GO:0020037">
    <property type="term" value="F:heme binding"/>
    <property type="evidence" value="ECO:0007669"/>
    <property type="project" value="InterPro"/>
</dbReference>
<dbReference type="GO" id="GO:0008941">
    <property type="term" value="F:nitric oxide dioxygenase NAD(P)H activity"/>
    <property type="evidence" value="ECO:0007669"/>
    <property type="project" value="TreeGrafter"/>
</dbReference>
<dbReference type="Pfam" id="PF00042">
    <property type="entry name" value="Globin"/>
    <property type="match status" value="1"/>
</dbReference>
<dbReference type="PANTHER" id="PTHR43396">
    <property type="entry name" value="FLAVOHEMOPROTEIN"/>
    <property type="match status" value="1"/>
</dbReference>
<organism evidence="3 4">
    <name type="scientific">Geotrichum candidum</name>
    <name type="common">Oospora lactis</name>
    <name type="synonym">Dipodascus geotrichum</name>
    <dbReference type="NCBI Taxonomy" id="1173061"/>
    <lineage>
        <taxon>Eukaryota</taxon>
        <taxon>Fungi</taxon>
        <taxon>Dikarya</taxon>
        <taxon>Ascomycota</taxon>
        <taxon>Saccharomycotina</taxon>
        <taxon>Dipodascomycetes</taxon>
        <taxon>Dipodascales</taxon>
        <taxon>Dipodascaceae</taxon>
        <taxon>Geotrichum</taxon>
    </lineage>
</organism>
<feature type="region of interest" description="Disordered" evidence="1">
    <location>
        <begin position="1"/>
        <end position="20"/>
    </location>
</feature>
<proteinExistence type="predicted"/>
<dbReference type="InterPro" id="IPR009050">
    <property type="entry name" value="Globin-like_sf"/>
</dbReference>
<reference evidence="3" key="1">
    <citation type="submission" date="2014-03" db="EMBL/GenBank/DDBJ databases">
        <authorList>
            <person name="Casaregola S."/>
        </authorList>
    </citation>
    <scope>NUCLEOTIDE SEQUENCE [LARGE SCALE GENOMIC DNA]</scope>
    <source>
        <strain evidence="3">CLIB 918</strain>
    </source>
</reference>
<dbReference type="OrthoDB" id="436496at2759"/>
<keyword evidence="4" id="KW-1185">Reference proteome</keyword>
<feature type="region of interest" description="Disordered" evidence="1">
    <location>
        <begin position="199"/>
        <end position="233"/>
    </location>
</feature>
<dbReference type="AlphaFoldDB" id="A0A0J9XAH5"/>
<evidence type="ECO:0000256" key="1">
    <source>
        <dbReference type="SAM" id="MobiDB-lite"/>
    </source>
</evidence>
<dbReference type="GO" id="GO:0019825">
    <property type="term" value="F:oxygen binding"/>
    <property type="evidence" value="ECO:0007669"/>
    <property type="project" value="InterPro"/>
</dbReference>
<protein>
    <recommendedName>
        <fullName evidence="2">Globin domain-containing protein</fullName>
    </recommendedName>
</protein>
<sequence length="307" mass="33357">MSISTAPITPDTSKGTSTDTFMSLDQYPDLNVSFSSWEIAEIRQSWASMRDDQLEVSQEKANVGTASAFFCQQFYENLLGEYPELSVLFPSIKSQASSMAGILALVISQLDNLPRVREVLISLGKRHSRIIGVEVTHYELVGNALLRTLSDRIQDEFTPELENAWIKFFTYITNLMLQAGEDPPLPAQTLYPVLTPVSSNNSSISPAARRALKPRVSDSVDTQKPLPATTNISATTSANAANVTQNTASGNSNIISSNYANTVTSGPQTYTSNSGYSPSTSHFKTANTPGAKQKKRRGGKGQECSIM</sequence>
<accession>A0A0J9XAH5</accession>